<dbReference type="InterPro" id="IPR027417">
    <property type="entry name" value="P-loop_NTPase"/>
</dbReference>
<protein>
    <submittedName>
        <fullName evidence="2">Replication factor C subunit 5, putative</fullName>
    </submittedName>
</protein>
<reference evidence="3" key="1">
    <citation type="submission" date="2016-05" db="EMBL/GenBank/DDBJ databases">
        <authorList>
            <person name="Naeem Raeece"/>
        </authorList>
    </citation>
    <scope>NUCLEOTIDE SEQUENCE [LARGE SCALE GENOMIC DNA]</scope>
</reference>
<evidence type="ECO:0000313" key="2">
    <source>
        <dbReference type="EMBL" id="SBS83416.1"/>
    </source>
</evidence>
<dbReference type="Pfam" id="PF13177">
    <property type="entry name" value="DNA_pol3_delta2"/>
    <property type="match status" value="2"/>
</dbReference>
<dbReference type="SUPFAM" id="SSF52540">
    <property type="entry name" value="P-loop containing nucleoside triphosphate hydrolases"/>
    <property type="match status" value="2"/>
</dbReference>
<sequence>MYLWSCHYCTCLRKMWLEKYSPQSLNDLKIHKEITDRLKKLSAHKDLPHIIFYGAPGGGKSTRIDCLIKEIFKEEKIIRRPECITNVENKININVVQSNYHLELQCFELGTKDKIIVQSIIKELCSYKSSASFFSKTPMYRIFVFKDAEFLSEGAQAGLRRTLETYIRNARVILHLEHLSKIIEPLRSRCICIRVPLPTEGEIFSVLKNICDNENVSQSFSSIDFFKTLINTHGRNLRKCIMALEMTVYANSAKPHESLSVASTYINELCDFVFINPTQLKMKECTCLRKMWLEKYSPQSLNDLKIHKEITDRLKKLSAHKDLPHIIFYGAPGGGKSTRIDCLIKEIFKEEKIIRRPECITNVENKININVVQSNYHLELQCFELGTKDKIIVQSIIKELCSYKSSASFFSKTPMYRIFVFKDAEFLSEGAQAGLRRTLETYIRNARVILHLEHLSKIIEPLRSRCICIRVPLPTEGEIFSVLKNICDNENVSQSFSSIDFFKTLINTHGRNLRKCIMALEMTVYANSAKPHESLSVASTYINELCDFVFINPTQLKMKECVTKIQSLITCQIPVNFIFEMTIKYLLKSNYDYKLKYYFLKLCSHFSYLSESSYDKSVSLIAFIVNANTAIVKYNLSKK</sequence>
<dbReference type="AlphaFoldDB" id="A0A1A8VSA5"/>
<dbReference type="GO" id="GO:0006281">
    <property type="term" value="P:DNA repair"/>
    <property type="evidence" value="ECO:0007669"/>
    <property type="project" value="TreeGrafter"/>
</dbReference>
<dbReference type="Gene3D" id="1.10.8.60">
    <property type="match status" value="2"/>
</dbReference>
<dbReference type="EMBL" id="FLQU01000279">
    <property type="protein sequence ID" value="SBS83416.1"/>
    <property type="molecule type" value="Genomic_DNA"/>
</dbReference>
<dbReference type="GO" id="GO:0005634">
    <property type="term" value="C:nucleus"/>
    <property type="evidence" value="ECO:0007669"/>
    <property type="project" value="TreeGrafter"/>
</dbReference>
<dbReference type="Proteomes" id="UP000078560">
    <property type="component" value="Unassembled WGS sequence"/>
</dbReference>
<dbReference type="Gene3D" id="3.40.50.300">
    <property type="entry name" value="P-loop containing nucleotide triphosphate hydrolases"/>
    <property type="match status" value="2"/>
</dbReference>
<accession>A0A1A8VSA5</accession>
<organism evidence="2 3">
    <name type="scientific">Plasmodium ovale curtisi</name>
    <dbReference type="NCBI Taxonomy" id="864141"/>
    <lineage>
        <taxon>Eukaryota</taxon>
        <taxon>Sar</taxon>
        <taxon>Alveolata</taxon>
        <taxon>Apicomplexa</taxon>
        <taxon>Aconoidasida</taxon>
        <taxon>Haemosporida</taxon>
        <taxon>Plasmodiidae</taxon>
        <taxon>Plasmodium</taxon>
        <taxon>Plasmodium (Plasmodium)</taxon>
    </lineage>
</organism>
<dbReference type="GO" id="GO:0003689">
    <property type="term" value="F:DNA clamp loader activity"/>
    <property type="evidence" value="ECO:0007669"/>
    <property type="project" value="TreeGrafter"/>
</dbReference>
<dbReference type="InterPro" id="IPR050238">
    <property type="entry name" value="DNA_Rep/Repair_Clamp_Loader"/>
</dbReference>
<keyword evidence="1" id="KW-0235">DNA replication</keyword>
<name>A0A1A8VSA5_PLAOA</name>
<evidence type="ECO:0000256" key="1">
    <source>
        <dbReference type="ARBA" id="ARBA00022705"/>
    </source>
</evidence>
<proteinExistence type="predicted"/>
<dbReference type="Gene3D" id="1.20.272.10">
    <property type="match status" value="1"/>
</dbReference>
<dbReference type="PANTHER" id="PTHR11669">
    <property type="entry name" value="REPLICATION FACTOR C / DNA POLYMERASE III GAMMA-TAU SUBUNIT"/>
    <property type="match status" value="1"/>
</dbReference>
<dbReference type="GO" id="GO:0006261">
    <property type="term" value="P:DNA-templated DNA replication"/>
    <property type="evidence" value="ECO:0007669"/>
    <property type="project" value="TreeGrafter"/>
</dbReference>
<gene>
    <name evidence="2" type="ORF">POVCU2_0020750</name>
</gene>
<dbReference type="PANTHER" id="PTHR11669:SF1">
    <property type="entry name" value="REPLICATION FACTOR C SUBUNIT 3"/>
    <property type="match status" value="1"/>
</dbReference>
<dbReference type="GO" id="GO:0005663">
    <property type="term" value="C:DNA replication factor C complex"/>
    <property type="evidence" value="ECO:0007669"/>
    <property type="project" value="TreeGrafter"/>
</dbReference>
<dbReference type="CDD" id="cd00009">
    <property type="entry name" value="AAA"/>
    <property type="match status" value="2"/>
</dbReference>
<evidence type="ECO:0000313" key="3">
    <source>
        <dbReference type="Proteomes" id="UP000078560"/>
    </source>
</evidence>